<dbReference type="PANTHER" id="PTHR11766:SF0">
    <property type="entry name" value="TYROSINE--TRNA LIGASE, MITOCHONDRIAL"/>
    <property type="match status" value="1"/>
</dbReference>
<evidence type="ECO:0000256" key="12">
    <source>
        <dbReference type="SAM" id="SignalP"/>
    </source>
</evidence>
<dbReference type="GO" id="GO:0005524">
    <property type="term" value="F:ATP binding"/>
    <property type="evidence" value="ECO:0007669"/>
    <property type="project" value="UniProtKB-KW"/>
</dbReference>
<evidence type="ECO:0000313" key="14">
    <source>
        <dbReference type="EMBL" id="JAT72538.1"/>
    </source>
</evidence>
<dbReference type="EC" id="6.1.1.1" evidence="1 11"/>
<keyword evidence="2 11" id="KW-0436">Ligase</keyword>
<dbReference type="Gene3D" id="3.40.50.620">
    <property type="entry name" value="HUPs"/>
    <property type="match status" value="1"/>
</dbReference>
<dbReference type="GO" id="GO:0009791">
    <property type="term" value="P:post-embryonic development"/>
    <property type="evidence" value="ECO:0007669"/>
    <property type="project" value="UniProtKB-ARBA"/>
</dbReference>
<dbReference type="Pfam" id="PF22421">
    <property type="entry name" value="SYY_C-terminal"/>
    <property type="match status" value="1"/>
</dbReference>
<dbReference type="InterPro" id="IPR024088">
    <property type="entry name" value="Tyr-tRNA-ligase_bac-type"/>
</dbReference>
<dbReference type="GO" id="GO:0003723">
    <property type="term" value="F:RNA binding"/>
    <property type="evidence" value="ECO:0007669"/>
    <property type="project" value="UniProtKB-KW"/>
</dbReference>
<dbReference type="HAMAP" id="MF_02006">
    <property type="entry name" value="Tyr_tRNA_synth_type1"/>
    <property type="match status" value="1"/>
</dbReference>
<dbReference type="SMART" id="SM00363">
    <property type="entry name" value="S4"/>
    <property type="match status" value="1"/>
</dbReference>
<evidence type="ECO:0000256" key="8">
    <source>
        <dbReference type="ARBA" id="ARBA00033323"/>
    </source>
</evidence>
<dbReference type="GO" id="GO:0009570">
    <property type="term" value="C:chloroplast stroma"/>
    <property type="evidence" value="ECO:0007669"/>
    <property type="project" value="TreeGrafter"/>
</dbReference>
<evidence type="ECO:0000256" key="7">
    <source>
        <dbReference type="ARBA" id="ARBA00023146"/>
    </source>
</evidence>
<dbReference type="CDD" id="cd00165">
    <property type="entry name" value="S4"/>
    <property type="match status" value="1"/>
</dbReference>
<dbReference type="GO" id="GO:0005829">
    <property type="term" value="C:cytosol"/>
    <property type="evidence" value="ECO:0007669"/>
    <property type="project" value="TreeGrafter"/>
</dbReference>
<dbReference type="PRINTS" id="PR01040">
    <property type="entry name" value="TRNASYNTHTYR"/>
</dbReference>
<evidence type="ECO:0000256" key="5">
    <source>
        <dbReference type="ARBA" id="ARBA00022884"/>
    </source>
</evidence>
<evidence type="ECO:0000256" key="2">
    <source>
        <dbReference type="ARBA" id="ARBA00022598"/>
    </source>
</evidence>
<evidence type="ECO:0000256" key="9">
    <source>
        <dbReference type="ARBA" id="ARBA00048248"/>
    </source>
</evidence>
<keyword evidence="7 11" id="KW-0030">Aminoacyl-tRNA synthetase</keyword>
<evidence type="ECO:0000256" key="6">
    <source>
        <dbReference type="ARBA" id="ARBA00022917"/>
    </source>
</evidence>
<gene>
    <name evidence="14" type="ORF">g.14265</name>
</gene>
<keyword evidence="5 10" id="KW-0694">RNA-binding</keyword>
<evidence type="ECO:0000256" key="11">
    <source>
        <dbReference type="RuleBase" id="RU361234"/>
    </source>
</evidence>
<dbReference type="SUPFAM" id="SSF55174">
    <property type="entry name" value="Alpha-L RNA-binding motif"/>
    <property type="match status" value="1"/>
</dbReference>
<dbReference type="AlphaFoldDB" id="A0A1D2A025"/>
<keyword evidence="4 11" id="KW-0067">ATP-binding</keyword>
<dbReference type="Pfam" id="PF00579">
    <property type="entry name" value="tRNA-synt_1b"/>
    <property type="match status" value="1"/>
</dbReference>
<keyword evidence="3 11" id="KW-0547">Nucleotide-binding</keyword>
<dbReference type="GO" id="GO:0006437">
    <property type="term" value="P:tyrosyl-tRNA aminoacylation"/>
    <property type="evidence" value="ECO:0007669"/>
    <property type="project" value="InterPro"/>
</dbReference>
<evidence type="ECO:0000256" key="4">
    <source>
        <dbReference type="ARBA" id="ARBA00022840"/>
    </source>
</evidence>
<dbReference type="Gene3D" id="3.10.290.10">
    <property type="entry name" value="RNA-binding S4 domain"/>
    <property type="match status" value="1"/>
</dbReference>
<dbReference type="Gene3D" id="1.10.240.10">
    <property type="entry name" value="Tyrosyl-Transfer RNA Synthetase"/>
    <property type="match status" value="1"/>
</dbReference>
<dbReference type="GO" id="GO:0005739">
    <property type="term" value="C:mitochondrion"/>
    <property type="evidence" value="ECO:0007669"/>
    <property type="project" value="TreeGrafter"/>
</dbReference>
<dbReference type="InterPro" id="IPR024107">
    <property type="entry name" value="Tyr-tRNA-ligase_bac_1"/>
</dbReference>
<dbReference type="GO" id="GO:0048608">
    <property type="term" value="P:reproductive structure development"/>
    <property type="evidence" value="ECO:0007669"/>
    <property type="project" value="UniProtKB-ARBA"/>
</dbReference>
<dbReference type="NCBIfam" id="TIGR00234">
    <property type="entry name" value="tyrS"/>
    <property type="match status" value="1"/>
</dbReference>
<dbReference type="InterPro" id="IPR001412">
    <property type="entry name" value="aa-tRNA-synth_I_CS"/>
</dbReference>
<evidence type="ECO:0000256" key="1">
    <source>
        <dbReference type="ARBA" id="ARBA00013160"/>
    </source>
</evidence>
<keyword evidence="12" id="KW-0732">Signal</keyword>
<evidence type="ECO:0000259" key="13">
    <source>
        <dbReference type="SMART" id="SM00363"/>
    </source>
</evidence>
<reference evidence="14" key="1">
    <citation type="submission" date="2015-08" db="EMBL/GenBank/DDBJ databases">
        <authorList>
            <person name="Babu N.S."/>
            <person name="Beckwith C.J."/>
            <person name="Beseler K.G."/>
            <person name="Brison A."/>
            <person name="Carone J.V."/>
            <person name="Caskin T.P."/>
            <person name="Diamond M."/>
            <person name="Durham M.E."/>
            <person name="Foxe J.M."/>
            <person name="Go M."/>
            <person name="Henderson B.A."/>
            <person name="Jones I.B."/>
            <person name="McGettigan J.A."/>
            <person name="Micheletti S.J."/>
            <person name="Nasrallah M.E."/>
            <person name="Ortiz D."/>
            <person name="Piller C.R."/>
            <person name="Privatt S.R."/>
            <person name="Schneider S.L."/>
            <person name="Sharp S."/>
            <person name="Smith T.C."/>
            <person name="Stanton J.D."/>
            <person name="Ullery H.E."/>
            <person name="Wilson R.J."/>
            <person name="Serrano M.G."/>
            <person name="Buck G."/>
            <person name="Lee V."/>
            <person name="Wang Y."/>
            <person name="Carvalho R."/>
            <person name="Voegtly L."/>
            <person name="Shi R."/>
            <person name="Duckworth R."/>
            <person name="Johnson A."/>
            <person name="Loviza R."/>
            <person name="Walstead R."/>
            <person name="Shah Z."/>
            <person name="Kiflezghi M."/>
            <person name="Wade K."/>
            <person name="Ball S.L."/>
            <person name="Bradley K.W."/>
            <person name="Asai D.J."/>
            <person name="Bowman C.A."/>
            <person name="Russell D.A."/>
            <person name="Pope W.H."/>
            <person name="Jacobs-Sera D."/>
            <person name="Hendrix R.W."/>
            <person name="Hatfull G.F."/>
        </authorList>
    </citation>
    <scope>NUCLEOTIDE SEQUENCE</scope>
</reference>
<dbReference type="InterPro" id="IPR036986">
    <property type="entry name" value="S4_RNA-bd_sf"/>
</dbReference>
<dbReference type="InterPro" id="IPR054608">
    <property type="entry name" value="SYY-like_C"/>
</dbReference>
<evidence type="ECO:0000256" key="10">
    <source>
        <dbReference type="PROSITE-ProRule" id="PRU00182"/>
    </source>
</evidence>
<comment type="similarity">
    <text evidence="11">Belongs to the class-I aminoacyl-tRNA synthetase family.</text>
</comment>
<dbReference type="InterPro" id="IPR014729">
    <property type="entry name" value="Rossmann-like_a/b/a_fold"/>
</dbReference>
<feature type="domain" description="RNA-binding S4" evidence="13">
    <location>
        <begin position="436"/>
        <end position="504"/>
    </location>
</feature>
<dbReference type="PANTHER" id="PTHR11766">
    <property type="entry name" value="TYROSYL-TRNA SYNTHETASE"/>
    <property type="match status" value="1"/>
</dbReference>
<feature type="signal peptide" evidence="12">
    <location>
        <begin position="1"/>
        <end position="19"/>
    </location>
</feature>
<comment type="catalytic activity">
    <reaction evidence="9 11">
        <text>tRNA(Tyr) + L-tyrosine + ATP = L-tyrosyl-tRNA(Tyr) + AMP + diphosphate + H(+)</text>
        <dbReference type="Rhea" id="RHEA:10220"/>
        <dbReference type="Rhea" id="RHEA-COMP:9706"/>
        <dbReference type="Rhea" id="RHEA-COMP:9707"/>
        <dbReference type="ChEBI" id="CHEBI:15378"/>
        <dbReference type="ChEBI" id="CHEBI:30616"/>
        <dbReference type="ChEBI" id="CHEBI:33019"/>
        <dbReference type="ChEBI" id="CHEBI:58315"/>
        <dbReference type="ChEBI" id="CHEBI:78442"/>
        <dbReference type="ChEBI" id="CHEBI:78536"/>
        <dbReference type="ChEBI" id="CHEBI:456215"/>
        <dbReference type="EC" id="6.1.1.1"/>
    </reaction>
</comment>
<feature type="chain" id="PRO_5008901309" description="Tyrosine--tRNA ligase" evidence="12">
    <location>
        <begin position="20"/>
        <end position="506"/>
    </location>
</feature>
<dbReference type="FunFam" id="1.10.240.10:FF:000001">
    <property type="entry name" value="Tyrosine--tRNA ligase"/>
    <property type="match status" value="1"/>
</dbReference>
<dbReference type="InterPro" id="IPR002942">
    <property type="entry name" value="S4_RNA-bd"/>
</dbReference>
<sequence length="506" mass="53322">MSRVASCFLPARCLPLVRAAWLHNSSIWSRPPIYDWCFRGHRPLTSLRAVGVGAQGLQVRDGGSTPSPGPTDAAAERRSSLLSVLRSRGLLADVAGGAEGLTAAAAAGPLRVYCGFDPTAQSLHLGNLLCLMVLAWFQRCGHQAVALMGGATGRIGDPSGKSSERPVLDEAEVAANAASIARNVEALLQRVPGSTGEAPLVLDNYEWWSGMGLLDFLRDVGRHARVGTMLAKDSVRTRLESETGISFTEFSYQLLQGQDFVHLRKTHGVRVQVGGSDQWGNITAGTELIRKTMDADAFGLTVPLLLKSDGTKFGKSEGGAIWLSPAKLSPYAFYQALLATADDDVARMLRALTFLPLEEIDALLAPGQPPAAAQRALAAEVTRFVHGEQGLRGALAATRALAPGSSEGSVDLQTLEAAVAGGAPKFAVDREAALGGPLIDLLVRVGAQPSKGAARRLVQGRGLRVNNKVVTDEGRGLAADDLVDGRLVMVSLGKKKKLVLELGVAP</sequence>
<accession>A0A1D2A025</accession>
<dbReference type="PROSITE" id="PS50889">
    <property type="entry name" value="S4"/>
    <property type="match status" value="1"/>
</dbReference>
<dbReference type="GO" id="GO:0004831">
    <property type="term" value="F:tyrosine-tRNA ligase activity"/>
    <property type="evidence" value="ECO:0007669"/>
    <property type="project" value="UniProtKB-EC"/>
</dbReference>
<dbReference type="CDD" id="cd00805">
    <property type="entry name" value="TyrRS_core"/>
    <property type="match status" value="1"/>
</dbReference>
<protein>
    <recommendedName>
        <fullName evidence="1 11">Tyrosine--tRNA ligase</fullName>
        <ecNumber evidence="1 11">6.1.1.1</ecNumber>
    </recommendedName>
    <alternativeName>
        <fullName evidence="8 11">Tyrosyl-tRNA synthetase</fullName>
    </alternativeName>
</protein>
<dbReference type="InterPro" id="IPR002307">
    <property type="entry name" value="Tyr-tRNA-ligase"/>
</dbReference>
<dbReference type="EMBL" id="GDKF01006084">
    <property type="protein sequence ID" value="JAT72538.1"/>
    <property type="molecule type" value="Transcribed_RNA"/>
</dbReference>
<dbReference type="InterPro" id="IPR002305">
    <property type="entry name" value="aa-tRNA-synth_Ic"/>
</dbReference>
<dbReference type="SUPFAM" id="SSF52374">
    <property type="entry name" value="Nucleotidylyl transferase"/>
    <property type="match status" value="1"/>
</dbReference>
<name>A0A1D2A025_AUXPR</name>
<dbReference type="PROSITE" id="PS00178">
    <property type="entry name" value="AA_TRNA_LIGASE_I"/>
    <property type="match status" value="1"/>
</dbReference>
<evidence type="ECO:0000256" key="3">
    <source>
        <dbReference type="ARBA" id="ARBA00022741"/>
    </source>
</evidence>
<proteinExistence type="inferred from homology"/>
<organism evidence="14">
    <name type="scientific">Auxenochlorella protothecoides</name>
    <name type="common">Green microalga</name>
    <name type="synonym">Chlorella protothecoides</name>
    <dbReference type="NCBI Taxonomy" id="3075"/>
    <lineage>
        <taxon>Eukaryota</taxon>
        <taxon>Viridiplantae</taxon>
        <taxon>Chlorophyta</taxon>
        <taxon>core chlorophytes</taxon>
        <taxon>Trebouxiophyceae</taxon>
        <taxon>Chlorellales</taxon>
        <taxon>Chlorellaceae</taxon>
        <taxon>Auxenochlorella</taxon>
    </lineage>
</organism>
<keyword evidence="6 11" id="KW-0648">Protein biosynthesis</keyword>